<organism evidence="1 2">
    <name type="scientific">Pedobacter africanus</name>
    <dbReference type="NCBI Taxonomy" id="151894"/>
    <lineage>
        <taxon>Bacteria</taxon>
        <taxon>Pseudomonadati</taxon>
        <taxon>Bacteroidota</taxon>
        <taxon>Sphingobacteriia</taxon>
        <taxon>Sphingobacteriales</taxon>
        <taxon>Sphingobacteriaceae</taxon>
        <taxon>Pedobacter</taxon>
    </lineage>
</organism>
<proteinExistence type="predicted"/>
<evidence type="ECO:0000313" key="1">
    <source>
        <dbReference type="EMBL" id="MDR6782413.1"/>
    </source>
</evidence>
<keyword evidence="2" id="KW-1185">Reference proteome</keyword>
<accession>A0ACC6KST2</accession>
<dbReference type="Proteomes" id="UP001246858">
    <property type="component" value="Unassembled WGS sequence"/>
</dbReference>
<evidence type="ECO:0000313" key="2">
    <source>
        <dbReference type="Proteomes" id="UP001246858"/>
    </source>
</evidence>
<sequence length="151" mass="17581">MNSNKGDIIERIVRTKIGISELSRILHVSRTSIYNWFEHGHLNLETICKIGQAIGHDFANEFPEEFAKAKIQTSREFIDSKDFKNNSSENSVHFWMNKYIVLLEKFNQLLTEIAERDAKADLKTIDSPSYNEYNGDLDDHFDRRDHSLSCI</sequence>
<reference evidence="1" key="1">
    <citation type="submission" date="2023-07" db="EMBL/GenBank/DDBJ databases">
        <title>Sorghum-associated microbial communities from plants grown in Nebraska, USA.</title>
        <authorList>
            <person name="Schachtman D."/>
        </authorList>
    </citation>
    <scope>NUCLEOTIDE SEQUENCE</scope>
    <source>
        <strain evidence="1">2697</strain>
    </source>
</reference>
<gene>
    <name evidence="1" type="ORF">J2X78_000965</name>
</gene>
<dbReference type="EMBL" id="JAVDTF010000001">
    <property type="protein sequence ID" value="MDR6782413.1"/>
    <property type="molecule type" value="Genomic_DNA"/>
</dbReference>
<comment type="caution">
    <text evidence="1">The sequence shown here is derived from an EMBL/GenBank/DDBJ whole genome shotgun (WGS) entry which is preliminary data.</text>
</comment>
<name>A0ACC6KST2_9SPHI</name>
<protein>
    <submittedName>
        <fullName evidence="1">Transcriptional regulator</fullName>
    </submittedName>
</protein>